<evidence type="ECO:0000313" key="1">
    <source>
        <dbReference type="EMBL" id="SDR66040.1"/>
    </source>
</evidence>
<evidence type="ECO:0000313" key="2">
    <source>
        <dbReference type="Proteomes" id="UP000198858"/>
    </source>
</evidence>
<dbReference type="AlphaFoldDB" id="A0A1H1KVI6"/>
<name>A0A1H1KVI6_9FLAO</name>
<dbReference type="EMBL" id="LT629745">
    <property type="protein sequence ID" value="SDR66040.1"/>
    <property type="molecule type" value="Genomic_DNA"/>
</dbReference>
<sequence>MDPTKTAGNNDSSQITGSLLKMVILETKY</sequence>
<protein>
    <submittedName>
        <fullName evidence="1">Uncharacterized protein</fullName>
    </submittedName>
</protein>
<dbReference type="STRING" id="1250231.SAMN04488552_0231"/>
<gene>
    <name evidence="1" type="ORF">SAMN04488552_0231</name>
</gene>
<keyword evidence="2" id="KW-1185">Reference proteome</keyword>
<organism evidence="1 2">
    <name type="scientific">Christiangramia echinicola</name>
    <dbReference type="NCBI Taxonomy" id="279359"/>
    <lineage>
        <taxon>Bacteria</taxon>
        <taxon>Pseudomonadati</taxon>
        <taxon>Bacteroidota</taxon>
        <taxon>Flavobacteriia</taxon>
        <taxon>Flavobacteriales</taxon>
        <taxon>Flavobacteriaceae</taxon>
        <taxon>Christiangramia</taxon>
    </lineage>
</organism>
<dbReference type="Proteomes" id="UP000198858">
    <property type="component" value="Chromosome I"/>
</dbReference>
<accession>A0A1H1KVI6</accession>
<reference evidence="1 2" key="1">
    <citation type="submission" date="2016-10" db="EMBL/GenBank/DDBJ databases">
        <authorList>
            <person name="Varghese N."/>
            <person name="Submissions S."/>
        </authorList>
    </citation>
    <scope>NUCLEOTIDE SEQUENCE [LARGE SCALE GENOMIC DNA]</scope>
    <source>
        <strain evidence="1 2">Mar_2010_102</strain>
    </source>
</reference>
<proteinExistence type="predicted"/>